<name>A0ABQ3GX87_9NEIS</name>
<keyword evidence="12" id="KW-1185">Reference proteome</keyword>
<evidence type="ECO:0000256" key="1">
    <source>
        <dbReference type="ARBA" id="ARBA00004533"/>
    </source>
</evidence>
<comment type="similarity">
    <text evidence="2">Belongs to the FtsK/SpoIIIE/SftA family.</text>
</comment>
<evidence type="ECO:0000313" key="12">
    <source>
        <dbReference type="Proteomes" id="UP000604737"/>
    </source>
</evidence>
<organism evidence="11 12">
    <name type="scientific">Jeongeupia chitinilytica</name>
    <dbReference type="NCBI Taxonomy" id="1041641"/>
    <lineage>
        <taxon>Bacteria</taxon>
        <taxon>Pseudomonadati</taxon>
        <taxon>Pseudomonadota</taxon>
        <taxon>Betaproteobacteria</taxon>
        <taxon>Neisseriales</taxon>
        <taxon>Chitinibacteraceae</taxon>
        <taxon>Jeongeupia</taxon>
    </lineage>
</organism>
<dbReference type="InterPro" id="IPR018541">
    <property type="entry name" value="Ftsk_gamma"/>
</dbReference>
<comment type="function">
    <text evidence="6">Essential cell division protein that coordinates cell division and chromosome segregation. The N-terminus is involved in assembly of the cell-division machinery. The C-terminus functions as a DNA motor that moves dsDNA in an ATP-dependent manner towards the dif recombination site, which is located within the replication terminus region. Translocation stops specifically at Xer-dif sites, where FtsK interacts with the Xer recombinase, allowing activation of chromosome unlinking by recombination. FtsK orienting polar sequences (KOPS) guide the direction of DNA translocation. FtsK can remove proteins from DNA as it translocates, but translocation stops specifically at XerCD-dif site, thereby preventing removal of XerC and XerD from dif.</text>
</comment>
<keyword evidence="5" id="KW-0238">DNA-binding</keyword>
<dbReference type="InterPro" id="IPR050206">
    <property type="entry name" value="FtsK/SpoIIIE/SftA"/>
</dbReference>
<dbReference type="SMART" id="SM00843">
    <property type="entry name" value="Ftsk_gamma"/>
    <property type="match status" value="1"/>
</dbReference>
<keyword evidence="9" id="KW-0812">Transmembrane</keyword>
<accession>A0ABQ3GX87</accession>
<dbReference type="InterPro" id="IPR036388">
    <property type="entry name" value="WH-like_DNA-bd_sf"/>
</dbReference>
<feature type="compositionally biased region" description="Low complexity" evidence="8">
    <location>
        <begin position="492"/>
        <end position="508"/>
    </location>
</feature>
<evidence type="ECO:0000256" key="9">
    <source>
        <dbReference type="SAM" id="Phobius"/>
    </source>
</evidence>
<keyword evidence="9" id="KW-0472">Membrane</keyword>
<feature type="region of interest" description="Disordered" evidence="8">
    <location>
        <begin position="260"/>
        <end position="342"/>
    </location>
</feature>
<evidence type="ECO:0000256" key="3">
    <source>
        <dbReference type="ARBA" id="ARBA00022741"/>
    </source>
</evidence>
<dbReference type="CDD" id="cd01127">
    <property type="entry name" value="TrwB_TraG_TraD_VirD4"/>
    <property type="match status" value="1"/>
</dbReference>
<feature type="binding site" evidence="7">
    <location>
        <begin position="865"/>
        <end position="872"/>
    </location>
    <ligand>
        <name>ATP</name>
        <dbReference type="ChEBI" id="CHEBI:30616"/>
    </ligand>
</feature>
<feature type="compositionally biased region" description="Acidic residues" evidence="8">
    <location>
        <begin position="197"/>
        <end position="207"/>
    </location>
</feature>
<dbReference type="InterPro" id="IPR036390">
    <property type="entry name" value="WH_DNA-bd_sf"/>
</dbReference>
<gene>
    <name evidence="11" type="ORF">GCM10007350_04590</name>
</gene>
<dbReference type="PANTHER" id="PTHR22683">
    <property type="entry name" value="SPORULATION PROTEIN RELATED"/>
    <property type="match status" value="1"/>
</dbReference>
<dbReference type="Proteomes" id="UP000604737">
    <property type="component" value="Unassembled WGS sequence"/>
</dbReference>
<comment type="subcellular location">
    <subcellularLocation>
        <location evidence="1">Cell inner membrane</location>
    </subcellularLocation>
</comment>
<dbReference type="Gene3D" id="3.40.50.300">
    <property type="entry name" value="P-loop containing nucleotide triphosphate hydrolases"/>
    <property type="match status" value="1"/>
</dbReference>
<evidence type="ECO:0000256" key="4">
    <source>
        <dbReference type="ARBA" id="ARBA00022840"/>
    </source>
</evidence>
<dbReference type="InterPro" id="IPR041027">
    <property type="entry name" value="FtsK_alpha"/>
</dbReference>
<evidence type="ECO:0000256" key="8">
    <source>
        <dbReference type="SAM" id="MobiDB-lite"/>
    </source>
</evidence>
<keyword evidence="4 7" id="KW-0067">ATP-binding</keyword>
<dbReference type="Gene3D" id="3.30.980.40">
    <property type="match status" value="1"/>
</dbReference>
<dbReference type="PROSITE" id="PS50901">
    <property type="entry name" value="FTSK"/>
    <property type="match status" value="1"/>
</dbReference>
<feature type="region of interest" description="Disordered" evidence="8">
    <location>
        <begin position="473"/>
        <end position="508"/>
    </location>
</feature>
<feature type="domain" description="FtsK" evidence="10">
    <location>
        <begin position="848"/>
        <end position="1057"/>
    </location>
</feature>
<feature type="transmembrane region" description="Helical" evidence="9">
    <location>
        <begin position="31"/>
        <end position="64"/>
    </location>
</feature>
<dbReference type="InterPro" id="IPR027417">
    <property type="entry name" value="P-loop_NTPase"/>
</dbReference>
<evidence type="ECO:0000256" key="5">
    <source>
        <dbReference type="ARBA" id="ARBA00023125"/>
    </source>
</evidence>
<dbReference type="InterPro" id="IPR002543">
    <property type="entry name" value="FtsK_dom"/>
</dbReference>
<evidence type="ECO:0000313" key="11">
    <source>
        <dbReference type="EMBL" id="GHD56824.1"/>
    </source>
</evidence>
<evidence type="ECO:0000256" key="6">
    <source>
        <dbReference type="ARBA" id="ARBA00024784"/>
    </source>
</evidence>
<dbReference type="PANTHER" id="PTHR22683:SF41">
    <property type="entry name" value="DNA TRANSLOCASE FTSK"/>
    <property type="match status" value="1"/>
</dbReference>
<dbReference type="RefSeq" id="WP_229797375.1">
    <property type="nucleotide sequence ID" value="NZ_BMYO01000001.1"/>
</dbReference>
<dbReference type="EMBL" id="BMYO01000001">
    <property type="protein sequence ID" value="GHD56824.1"/>
    <property type="molecule type" value="Genomic_DNA"/>
</dbReference>
<evidence type="ECO:0000256" key="2">
    <source>
        <dbReference type="ARBA" id="ARBA00006474"/>
    </source>
</evidence>
<dbReference type="Pfam" id="PF09397">
    <property type="entry name" value="FtsK_gamma"/>
    <property type="match status" value="1"/>
</dbReference>
<dbReference type="SUPFAM" id="SSF52540">
    <property type="entry name" value="P-loop containing nucleoside triphosphate hydrolases"/>
    <property type="match status" value="1"/>
</dbReference>
<evidence type="ECO:0000256" key="7">
    <source>
        <dbReference type="PROSITE-ProRule" id="PRU00289"/>
    </source>
</evidence>
<keyword evidence="9" id="KW-1133">Transmembrane helix</keyword>
<dbReference type="Gene3D" id="1.10.10.10">
    <property type="entry name" value="Winged helix-like DNA-binding domain superfamily/Winged helix DNA-binding domain"/>
    <property type="match status" value="1"/>
</dbReference>
<feature type="transmembrane region" description="Helical" evidence="9">
    <location>
        <begin position="84"/>
        <end position="103"/>
    </location>
</feature>
<reference evidence="12" key="1">
    <citation type="journal article" date="2019" name="Int. J. Syst. Evol. Microbiol.">
        <title>The Global Catalogue of Microorganisms (GCM) 10K type strain sequencing project: providing services to taxonomists for standard genome sequencing and annotation.</title>
        <authorList>
            <consortium name="The Broad Institute Genomics Platform"/>
            <consortium name="The Broad Institute Genome Sequencing Center for Infectious Disease"/>
            <person name="Wu L."/>
            <person name="Ma J."/>
        </authorList>
    </citation>
    <scope>NUCLEOTIDE SEQUENCE [LARGE SCALE GENOMIC DNA]</scope>
    <source>
        <strain evidence="12">KCTC 23701</strain>
    </source>
</reference>
<comment type="caution">
    <text evidence="11">The sequence shown here is derived from an EMBL/GenBank/DDBJ whole genome shotgun (WGS) entry which is preliminary data.</text>
</comment>
<dbReference type="SUPFAM" id="SSF46785">
    <property type="entry name" value="Winged helix' DNA-binding domain"/>
    <property type="match status" value="1"/>
</dbReference>
<proteinExistence type="inferred from homology"/>
<evidence type="ECO:0000259" key="10">
    <source>
        <dbReference type="PROSITE" id="PS50901"/>
    </source>
</evidence>
<dbReference type="Pfam" id="PF01580">
    <property type="entry name" value="FtsK_SpoIIIE"/>
    <property type="match status" value="1"/>
</dbReference>
<dbReference type="Pfam" id="PF17854">
    <property type="entry name" value="FtsK_alpha"/>
    <property type="match status" value="1"/>
</dbReference>
<protein>
    <recommendedName>
        <fullName evidence="10">FtsK domain-containing protein</fullName>
    </recommendedName>
</protein>
<feature type="transmembrane region" description="Helical" evidence="9">
    <location>
        <begin position="115"/>
        <end position="141"/>
    </location>
</feature>
<sequence>MSHESLPPDAEPDFAEPGDHRQFRFVKTLSWIFATLIVLVMALPGGPLFVLFGHVGWLLALPLARQAWRTRWPLQGEPRPGRPLRVGGAVLLFTTLVLADYLAGDNGLPQLGHWLLGGLGLAPGNAVAALVTLLLGFGIGIPLTTQHHWPALIGASGEALREGIPALKDFHPFERLADWWRDLRDTPYYSPPASETAEPEPEADEAPFDPAEYAENTPSIGLRETTSKMLSSAGNAASQLLPTERISGWWRTMQERRAEARQAALDNEADDEPVESAFDPLPFAPQHGDRRSEAASVASAFADPVVAEPVRREPVPSRRNAPDAGDGTHRNTAVAARQPVPDIVEPLQRPTARGADRPARPVVEAAPRQPLETAQRPRRELPVIGPQQVMDNLQRVYRNRATRPSAAAPAVMPVIGADEVRARLREIHGERTPAPSPSAGRTAQTTELNTRTLRMQADQALRASGRVVPQPIQRAAAVPQPRVTTRPFPGKPAAAAGSSTPPASVTAAPVPAAPPITPATAETPAIAAAVPAAELPPLEWTGELMATRPVAPMEVIEPQPVVEATVTAADAEPVVVDAGIIAETLPETPGEDIAPFTGTSSDAGPEAGSTPAFMPAPPPMAVVPPSIDVAPIDVPPVLAIAEPVPATPMAPVPPAIQPLSSPAMQVAVSPWQHAPTTLDWDDEEPASPSPAPVNTATVAAHAPAPIRHYDDSELPPVSLLQPATSAVQTVSEEELLERGILIEERLAEFKVKVAVVDAYAGPVITRFEVEPAVGVRGAQIVNLMKDLARALGLASIRVVETIPGKTCMGLELPNPTRQMIRLSEVFNDPVFTESGSKLTMALGKDITGQPVVTDLAKAPHMLVAGTTGSGKSVGVNAMILSLLYKATPEEVRFIMVDPKMLELSVYDGIPHLLAPVVTDMKLAANALNWCVAEMEKRYRLMSHFGVRNLAGFNQKVKEAEKAGQKLTNPFTLTPDNPEPVEHLPFIVVVVDEFADLMMVAGKKIEELIARLAQKARAAGIHLILATQRPSVDVITGLIKANIPTRLAFQVSSKIDSRTILDQMGAEALLGQGDMLFLPPGTGYPQRIHGAFVADDEVHKVVEYLKDKFGEPDYIDGVLNGGFDAEAAGNAGGGNSDAEADPLYDEAVAFVLQSRRASISAVQRSLRIGYNRAARLIESMEAAGLVSGMETNGNRTVLAPPSE</sequence>
<keyword evidence="3 7" id="KW-0547">Nucleotide-binding</keyword>
<feature type="region of interest" description="Disordered" evidence="8">
    <location>
        <begin position="190"/>
        <end position="215"/>
    </location>
</feature>